<accession>A0A8T0IXH1</accession>
<reference evidence="9" key="1">
    <citation type="submission" date="2020-06" db="EMBL/GenBank/DDBJ databases">
        <title>WGS assembly of Ceratodon purpureus strain R40.</title>
        <authorList>
            <person name="Carey S.B."/>
            <person name="Jenkins J."/>
            <person name="Shu S."/>
            <person name="Lovell J.T."/>
            <person name="Sreedasyam A."/>
            <person name="Maumus F."/>
            <person name="Tiley G.P."/>
            <person name="Fernandez-Pozo N."/>
            <person name="Barry K."/>
            <person name="Chen C."/>
            <person name="Wang M."/>
            <person name="Lipzen A."/>
            <person name="Daum C."/>
            <person name="Saski C.A."/>
            <person name="Payton A.C."/>
            <person name="Mcbreen J.C."/>
            <person name="Conrad R.E."/>
            <person name="Kollar L.M."/>
            <person name="Olsson S."/>
            <person name="Huttunen S."/>
            <person name="Landis J.B."/>
            <person name="Wickett N.J."/>
            <person name="Johnson M.G."/>
            <person name="Rensing S.A."/>
            <person name="Grimwood J."/>
            <person name="Schmutz J."/>
            <person name="Mcdaniel S.F."/>
        </authorList>
    </citation>
    <scope>NUCLEOTIDE SEQUENCE</scope>
    <source>
        <strain evidence="9">R40</strain>
    </source>
</reference>
<keyword evidence="10" id="KW-1185">Reference proteome</keyword>
<feature type="glycosylation site" description="N-linked (GlcNAc...) asparagine" evidence="6">
    <location>
        <position position="126"/>
    </location>
</feature>
<comment type="function">
    <text evidence="7">Catalyzes xyloglucan endohydrolysis (XEH) and/or endotransglycosylation (XET). Cleaves and religates xyloglucan polymers, an essential constituent of the primary cell wall, and thereby participates in cell wall construction of growing tissues.</text>
</comment>
<dbReference type="GO" id="GO:0042546">
    <property type="term" value="P:cell wall biogenesis"/>
    <property type="evidence" value="ECO:0007669"/>
    <property type="project" value="InterPro"/>
</dbReference>
<keyword evidence="7" id="KW-0961">Cell wall biogenesis/degradation</keyword>
<dbReference type="Gene3D" id="2.60.120.200">
    <property type="match status" value="1"/>
</dbReference>
<feature type="active site" description="Proton donor" evidence="5">
    <location>
        <position position="122"/>
    </location>
</feature>
<keyword evidence="4 7" id="KW-0326">Glycosidase</keyword>
<dbReference type="GO" id="GO:0071555">
    <property type="term" value="P:cell wall organization"/>
    <property type="evidence" value="ECO:0007669"/>
    <property type="project" value="UniProtKB-KW"/>
</dbReference>
<keyword evidence="2 7" id="KW-0378">Hydrolase</keyword>
<keyword evidence="3" id="KW-1015">Disulfide bond</keyword>
<organism evidence="9 10">
    <name type="scientific">Ceratodon purpureus</name>
    <name type="common">Fire moss</name>
    <name type="synonym">Dicranum purpureum</name>
    <dbReference type="NCBI Taxonomy" id="3225"/>
    <lineage>
        <taxon>Eukaryota</taxon>
        <taxon>Viridiplantae</taxon>
        <taxon>Streptophyta</taxon>
        <taxon>Embryophyta</taxon>
        <taxon>Bryophyta</taxon>
        <taxon>Bryophytina</taxon>
        <taxon>Bryopsida</taxon>
        <taxon>Dicranidae</taxon>
        <taxon>Pseudoditrichales</taxon>
        <taxon>Ditrichaceae</taxon>
        <taxon>Ceratodon</taxon>
    </lineage>
</organism>
<sequence>MAAILNLDTFQVWWLILCMAYMMLNLQVRVHGQMGETNSYPTSFLTNYASGSDGQHFRVLNNGQQAQLILDEYSASGFGSKYKYLFGKIGIRMKLVPGDSAGTVTAYYMMSQTARHDEMDFEFLGNVSGQPYQLQTNIFAGGKGEREQRIFLWFDPTADFHEYSVLWNKRQIVFYVDDTPIRVFKNNKQSLGMDYPDSQPVGIYSTIWNGENWATNDGWVKLNWTHAPFVATYEKFNVDACLVVNGNTAPCIQAAQNNWWEQSAYQTLGVHEVDQLNWVRKYYLVYNYCTDRGRNPTPPAECALNVL</sequence>
<proteinExistence type="inferred from homology"/>
<dbReference type="InterPro" id="IPR044791">
    <property type="entry name" value="Beta-glucanase/XTH"/>
</dbReference>
<dbReference type="GO" id="GO:0004553">
    <property type="term" value="F:hydrolase activity, hydrolyzing O-glycosyl compounds"/>
    <property type="evidence" value="ECO:0007669"/>
    <property type="project" value="InterPro"/>
</dbReference>
<evidence type="ECO:0000256" key="4">
    <source>
        <dbReference type="ARBA" id="ARBA00023295"/>
    </source>
</evidence>
<dbReference type="PROSITE" id="PS51762">
    <property type="entry name" value="GH16_2"/>
    <property type="match status" value="1"/>
</dbReference>
<dbReference type="InterPro" id="IPR013320">
    <property type="entry name" value="ConA-like_dom_sf"/>
</dbReference>
<comment type="caution">
    <text evidence="9">The sequence shown here is derived from an EMBL/GenBank/DDBJ whole genome shotgun (WGS) entry which is preliminary data.</text>
</comment>
<comment type="PTM">
    <text evidence="7">Contains at least one intrachain disulfide bond essential for its enzymatic activity.</text>
</comment>
<dbReference type="GO" id="GO:0048046">
    <property type="term" value="C:apoplast"/>
    <property type="evidence" value="ECO:0007669"/>
    <property type="project" value="UniProtKB-SubCell"/>
</dbReference>
<dbReference type="EMBL" id="CM026422">
    <property type="protein sequence ID" value="KAG0588440.1"/>
    <property type="molecule type" value="Genomic_DNA"/>
</dbReference>
<protein>
    <recommendedName>
        <fullName evidence="7">Xyloglucan endotransglucosylase/hydrolase</fullName>
        <ecNumber evidence="7">2.4.1.207</ecNumber>
    </recommendedName>
</protein>
<evidence type="ECO:0000256" key="6">
    <source>
        <dbReference type="PIRSR" id="PIRSR005604-2"/>
    </source>
</evidence>
<comment type="similarity">
    <text evidence="7">Belongs to the glycosyl hydrolase 16 family.</text>
</comment>
<keyword evidence="7" id="KW-0052">Apoplast</keyword>
<dbReference type="GO" id="GO:0016762">
    <property type="term" value="F:xyloglucan:xyloglucosyl transferase activity"/>
    <property type="evidence" value="ECO:0007669"/>
    <property type="project" value="UniProtKB-EC"/>
</dbReference>
<dbReference type="Pfam" id="PF06955">
    <property type="entry name" value="XET_C"/>
    <property type="match status" value="1"/>
</dbReference>
<evidence type="ECO:0000256" key="5">
    <source>
        <dbReference type="PIRSR" id="PIRSR005604-1"/>
    </source>
</evidence>
<dbReference type="EC" id="2.4.1.207" evidence="7"/>
<dbReference type="SUPFAM" id="SSF49899">
    <property type="entry name" value="Concanavalin A-like lectins/glucanases"/>
    <property type="match status" value="1"/>
</dbReference>
<name>A0A8T0IXH1_CERPU</name>
<keyword evidence="7" id="KW-0964">Secreted</keyword>
<gene>
    <name evidence="9" type="ORF">KC19_2G243000</name>
</gene>
<keyword evidence="1 7" id="KW-0808">Transferase</keyword>
<evidence type="ECO:0000256" key="1">
    <source>
        <dbReference type="ARBA" id="ARBA00022679"/>
    </source>
</evidence>
<dbReference type="InterPro" id="IPR000757">
    <property type="entry name" value="Beta-glucanase-like"/>
</dbReference>
<dbReference type="Proteomes" id="UP000822688">
    <property type="component" value="Chromosome 2"/>
</dbReference>
<dbReference type="InterPro" id="IPR016455">
    <property type="entry name" value="XTH"/>
</dbReference>
<keyword evidence="7" id="KW-0134">Cell wall</keyword>
<evidence type="ECO:0000256" key="3">
    <source>
        <dbReference type="ARBA" id="ARBA00023157"/>
    </source>
</evidence>
<dbReference type="AlphaFoldDB" id="A0A8T0IXH1"/>
<dbReference type="FunFam" id="2.60.120.200:FF:000025">
    <property type="entry name" value="Xyloglucan endotransglucosylase/hydrolase"/>
    <property type="match status" value="1"/>
</dbReference>
<comment type="subcellular location">
    <subcellularLocation>
        <location evidence="7">Secreted</location>
        <location evidence="7">Cell wall</location>
    </subcellularLocation>
    <subcellularLocation>
        <location evidence="7">Secreted</location>
        <location evidence="7">Extracellular space</location>
        <location evidence="7">Apoplast</location>
    </subcellularLocation>
</comment>
<dbReference type="GO" id="GO:0010411">
    <property type="term" value="P:xyloglucan metabolic process"/>
    <property type="evidence" value="ECO:0007669"/>
    <property type="project" value="InterPro"/>
</dbReference>
<dbReference type="CDD" id="cd02176">
    <property type="entry name" value="GH16_XET"/>
    <property type="match status" value="1"/>
</dbReference>
<dbReference type="InterPro" id="IPR010713">
    <property type="entry name" value="XET_C"/>
</dbReference>
<evidence type="ECO:0000256" key="2">
    <source>
        <dbReference type="ARBA" id="ARBA00022801"/>
    </source>
</evidence>
<feature type="active site" description="Nucleophile" evidence="5">
    <location>
        <position position="118"/>
    </location>
</feature>
<evidence type="ECO:0000259" key="8">
    <source>
        <dbReference type="PROSITE" id="PS51762"/>
    </source>
</evidence>
<dbReference type="PIRSF" id="PIRSF005604">
    <property type="entry name" value="XET"/>
    <property type="match status" value="1"/>
</dbReference>
<evidence type="ECO:0000313" key="9">
    <source>
        <dbReference type="EMBL" id="KAG0588440.1"/>
    </source>
</evidence>
<dbReference type="PANTHER" id="PTHR31062">
    <property type="entry name" value="XYLOGLUCAN ENDOTRANSGLUCOSYLASE/HYDROLASE PROTEIN 8-RELATED"/>
    <property type="match status" value="1"/>
</dbReference>
<feature type="domain" description="GH16" evidence="8">
    <location>
        <begin position="31"/>
        <end position="233"/>
    </location>
</feature>
<evidence type="ECO:0000313" key="10">
    <source>
        <dbReference type="Proteomes" id="UP000822688"/>
    </source>
</evidence>
<dbReference type="Pfam" id="PF00722">
    <property type="entry name" value="Glyco_hydro_16"/>
    <property type="match status" value="1"/>
</dbReference>
<evidence type="ECO:0000256" key="7">
    <source>
        <dbReference type="RuleBase" id="RU361120"/>
    </source>
</evidence>